<gene>
    <name evidence="9" type="ORF">ACFQNG_00335</name>
</gene>
<feature type="transmembrane region" description="Helical" evidence="7">
    <location>
        <begin position="279"/>
        <end position="299"/>
    </location>
</feature>
<name>A0ABW2RFC0_9BACL</name>
<evidence type="ECO:0000256" key="4">
    <source>
        <dbReference type="ARBA" id="ARBA00022692"/>
    </source>
</evidence>
<keyword evidence="6 7" id="KW-0472">Membrane</keyword>
<feature type="domain" description="SSD" evidence="8">
    <location>
        <begin position="203"/>
        <end position="335"/>
    </location>
</feature>
<keyword evidence="3" id="KW-1003">Cell membrane</keyword>
<dbReference type="PANTHER" id="PTHR33406:SF6">
    <property type="entry name" value="MEMBRANE PROTEIN YDGH-RELATED"/>
    <property type="match status" value="1"/>
</dbReference>
<protein>
    <submittedName>
        <fullName evidence="9">MMPL family transporter</fullName>
    </submittedName>
</protein>
<evidence type="ECO:0000313" key="10">
    <source>
        <dbReference type="Proteomes" id="UP001596500"/>
    </source>
</evidence>
<reference evidence="10" key="1">
    <citation type="journal article" date="2019" name="Int. J. Syst. Evol. Microbiol.">
        <title>The Global Catalogue of Microorganisms (GCM) 10K type strain sequencing project: providing services to taxonomists for standard genome sequencing and annotation.</title>
        <authorList>
            <consortium name="The Broad Institute Genomics Platform"/>
            <consortium name="The Broad Institute Genome Sequencing Center for Infectious Disease"/>
            <person name="Wu L."/>
            <person name="Ma J."/>
        </authorList>
    </citation>
    <scope>NUCLEOTIDE SEQUENCE [LARGE SCALE GENOMIC DNA]</scope>
    <source>
        <strain evidence="10">CGMCC 1.12942</strain>
    </source>
</reference>
<comment type="subcellular location">
    <subcellularLocation>
        <location evidence="1">Cell membrane</location>
        <topology evidence="1">Multi-pass membrane protein</topology>
    </subcellularLocation>
</comment>
<dbReference type="Pfam" id="PF03176">
    <property type="entry name" value="MMPL"/>
    <property type="match status" value="1"/>
</dbReference>
<proteinExistence type="inferred from homology"/>
<dbReference type="PANTHER" id="PTHR33406">
    <property type="entry name" value="MEMBRANE PROTEIN MJ1562-RELATED"/>
    <property type="match status" value="1"/>
</dbReference>
<organism evidence="9 10">
    <name type="scientific">Laceyella putida</name>
    <dbReference type="NCBI Taxonomy" id="110101"/>
    <lineage>
        <taxon>Bacteria</taxon>
        <taxon>Bacillati</taxon>
        <taxon>Bacillota</taxon>
        <taxon>Bacilli</taxon>
        <taxon>Bacillales</taxon>
        <taxon>Thermoactinomycetaceae</taxon>
        <taxon>Laceyella</taxon>
    </lineage>
</organism>
<feature type="transmembrane region" description="Helical" evidence="7">
    <location>
        <begin position="236"/>
        <end position="258"/>
    </location>
</feature>
<accession>A0ABW2RFC0</accession>
<dbReference type="Proteomes" id="UP001596500">
    <property type="component" value="Unassembled WGS sequence"/>
</dbReference>
<sequence length="508" mass="56731">MKWVLKVKWLLLLLWLATTVALFVTMPSTDQLVREKGQPEIAAEYTSRIASDLLAEMDQHAQGEKSVNALIVFHEDKKLTEGQLEAIERKLIKLEHNRRLQVRSVLHPFSSKESEGQLISKDKKTVMAVATIEQGKATVAELRQKLAQEVKVSGVHTYLTGNEFINEDFAQTSLDGVKKTEILTVMFIVTVLIIIFRSPITPIISLLTVGLTYVVSMGVVSHLVEAVDFPFANTTQTFLILVLFGIGTDYNILLFMRFKEEIGKQRSIADAIAATYRTAGKTVFFSGLAVLIGFSMLGFSKFSVYQSGVAVAIGIAFLLLSIYTVIPFFMAVLGEAIFWPAKKLDAHGENGLWSKLAHFSVKRPAISILLVVLLSAFLFLYQGELSFDSLQEVDPKYESVRGFRIVAESFGPGQTLPTTVVIKADKRLDSPEALAFLDELHQKLSWIPGVDTVYGPTQPGGVPIESFISMIKPKGWKTGLRNRRMAWMRFHQGYPKLQRRWALQPMAT</sequence>
<feature type="transmembrane region" description="Helical" evidence="7">
    <location>
        <begin position="180"/>
        <end position="196"/>
    </location>
</feature>
<dbReference type="PROSITE" id="PS50156">
    <property type="entry name" value="SSD"/>
    <property type="match status" value="1"/>
</dbReference>
<evidence type="ECO:0000256" key="1">
    <source>
        <dbReference type="ARBA" id="ARBA00004651"/>
    </source>
</evidence>
<dbReference type="SUPFAM" id="SSF82866">
    <property type="entry name" value="Multidrug efflux transporter AcrB transmembrane domain"/>
    <property type="match status" value="1"/>
</dbReference>
<feature type="transmembrane region" description="Helical" evidence="7">
    <location>
        <begin position="203"/>
        <end position="224"/>
    </location>
</feature>
<evidence type="ECO:0000256" key="2">
    <source>
        <dbReference type="ARBA" id="ARBA00010157"/>
    </source>
</evidence>
<keyword evidence="10" id="KW-1185">Reference proteome</keyword>
<comment type="caution">
    <text evidence="9">The sequence shown here is derived from an EMBL/GenBank/DDBJ whole genome shotgun (WGS) entry which is preliminary data.</text>
</comment>
<dbReference type="RefSeq" id="WP_379862803.1">
    <property type="nucleotide sequence ID" value="NZ_JBHTBW010000002.1"/>
</dbReference>
<feature type="transmembrane region" description="Helical" evidence="7">
    <location>
        <begin position="364"/>
        <end position="381"/>
    </location>
</feature>
<evidence type="ECO:0000256" key="5">
    <source>
        <dbReference type="ARBA" id="ARBA00022989"/>
    </source>
</evidence>
<dbReference type="InterPro" id="IPR000731">
    <property type="entry name" value="SSD"/>
</dbReference>
<evidence type="ECO:0000259" key="8">
    <source>
        <dbReference type="PROSITE" id="PS50156"/>
    </source>
</evidence>
<keyword evidence="4 7" id="KW-0812">Transmembrane</keyword>
<evidence type="ECO:0000256" key="7">
    <source>
        <dbReference type="SAM" id="Phobius"/>
    </source>
</evidence>
<evidence type="ECO:0000256" key="3">
    <source>
        <dbReference type="ARBA" id="ARBA00022475"/>
    </source>
</evidence>
<dbReference type="EMBL" id="JBHTBW010000002">
    <property type="protein sequence ID" value="MFC7439620.1"/>
    <property type="molecule type" value="Genomic_DNA"/>
</dbReference>
<comment type="similarity">
    <text evidence="2">Belongs to the resistance-nodulation-cell division (RND) (TC 2.A.6) family. MmpL subfamily.</text>
</comment>
<feature type="transmembrane region" description="Helical" evidence="7">
    <location>
        <begin position="311"/>
        <end position="333"/>
    </location>
</feature>
<dbReference type="Gene3D" id="1.20.1640.10">
    <property type="entry name" value="Multidrug efflux transporter AcrB transmembrane domain"/>
    <property type="match status" value="1"/>
</dbReference>
<evidence type="ECO:0000313" key="9">
    <source>
        <dbReference type="EMBL" id="MFC7439620.1"/>
    </source>
</evidence>
<dbReference type="InterPro" id="IPR050545">
    <property type="entry name" value="Mycobact_MmpL"/>
</dbReference>
<dbReference type="InterPro" id="IPR004869">
    <property type="entry name" value="MMPL_dom"/>
</dbReference>
<keyword evidence="5 7" id="KW-1133">Transmembrane helix</keyword>
<evidence type="ECO:0000256" key="6">
    <source>
        <dbReference type="ARBA" id="ARBA00023136"/>
    </source>
</evidence>